<dbReference type="GO" id="GO:0005634">
    <property type="term" value="C:nucleus"/>
    <property type="evidence" value="ECO:0007669"/>
    <property type="project" value="UniProtKB-SubCell"/>
</dbReference>
<dbReference type="Pfam" id="PF04769">
    <property type="entry name" value="MATalpha_HMGbox"/>
    <property type="match status" value="1"/>
</dbReference>
<dbReference type="HOGENOM" id="CLU_967075_0_0_1"/>
<dbReference type="AlphaFoldDB" id="A0A0B1P0Y8"/>
<evidence type="ECO:0000256" key="1">
    <source>
        <dbReference type="ARBA" id="ARBA00023015"/>
    </source>
</evidence>
<keyword evidence="2 5" id="KW-0238">DNA-binding</keyword>
<evidence type="ECO:0000256" key="5">
    <source>
        <dbReference type="RuleBase" id="RU003516"/>
    </source>
</evidence>
<evidence type="ECO:0000313" key="8">
    <source>
        <dbReference type="Proteomes" id="UP000030854"/>
    </source>
</evidence>
<dbReference type="Proteomes" id="UP000030854">
    <property type="component" value="Unassembled WGS sequence"/>
</dbReference>
<reference evidence="7 8" key="1">
    <citation type="journal article" date="2014" name="BMC Genomics">
        <title>Adaptive genomic structural variation in the grape powdery mildew pathogen, Erysiphe necator.</title>
        <authorList>
            <person name="Jones L."/>
            <person name="Riaz S."/>
            <person name="Morales-Cruz A."/>
            <person name="Amrine K.C."/>
            <person name="McGuire B."/>
            <person name="Gubler W.D."/>
            <person name="Walker M.A."/>
            <person name="Cantu D."/>
        </authorList>
    </citation>
    <scope>NUCLEOTIDE SEQUENCE [LARGE SCALE GENOMIC DNA]</scope>
    <source>
        <strain evidence="8">c</strain>
    </source>
</reference>
<evidence type="ECO:0000256" key="4">
    <source>
        <dbReference type="ARBA" id="ARBA00023242"/>
    </source>
</evidence>
<keyword evidence="4 5" id="KW-0539">Nucleus</keyword>
<comment type="subcellular location">
    <subcellularLocation>
        <location evidence="5">Nucleus</location>
    </subcellularLocation>
</comment>
<dbReference type="GO" id="GO:0045895">
    <property type="term" value="P:positive regulation of mating-type specific transcription, DNA-templated"/>
    <property type="evidence" value="ECO:0007669"/>
    <property type="project" value="InterPro"/>
</dbReference>
<comment type="similarity">
    <text evidence="5">Belongs to the MATALPHA1 family.</text>
</comment>
<comment type="caution">
    <text evidence="7">The sequence shown here is derived from an EMBL/GenBank/DDBJ whole genome shotgun (WGS) entry which is preliminary data.</text>
</comment>
<name>A0A0B1P0Y8_UNCNE</name>
<feature type="domain" description="Alpha box" evidence="6">
    <location>
        <begin position="30"/>
        <end position="87"/>
    </location>
</feature>
<evidence type="ECO:0000259" key="6">
    <source>
        <dbReference type="PROSITE" id="PS51325"/>
    </source>
</evidence>
<proteinExistence type="inferred from homology"/>
<keyword evidence="8" id="KW-1185">Reference proteome</keyword>
<sequence>MSSGDDVQFLNTFMGSPQFSYSRWVRKRSTARTNKPVNSWIGFRTFYKKIFPGMPQKEASIHLKALWEQDPFKIKWTIISAAYSKIRDIVTKKDAPLDEFLNLVCPRIGILSVDEYLPQLNWISSVNEDGIIVYKQNKMPNLSNLPENILNTRMTDKDVVRFCAEKGFIDRSTTRKIKDAHPFIELGAIKSYFMTTQGQTPILPTEIGVNNDNSNQLEQDDCDVFYNLDSSILKISDPTKEQRSDQSIESNQDILKDNSFDYEDFFPKEISEYDIPDISYQLFLDNIC</sequence>
<accession>A0A0B1P0Y8</accession>
<keyword evidence="1 5" id="KW-0805">Transcription regulation</keyword>
<evidence type="ECO:0000256" key="2">
    <source>
        <dbReference type="ARBA" id="ARBA00023125"/>
    </source>
</evidence>
<protein>
    <submittedName>
        <fullName evidence="7">Putative mat1-1-1</fullName>
    </submittedName>
</protein>
<dbReference type="InterPro" id="IPR006856">
    <property type="entry name" value="MATalpha_HMGbox"/>
</dbReference>
<dbReference type="GO" id="GO:0008301">
    <property type="term" value="F:DNA binding, bending"/>
    <property type="evidence" value="ECO:0007669"/>
    <property type="project" value="InterPro"/>
</dbReference>
<keyword evidence="3 5" id="KW-0804">Transcription</keyword>
<evidence type="ECO:0000313" key="7">
    <source>
        <dbReference type="EMBL" id="KHJ32277.1"/>
    </source>
</evidence>
<dbReference type="PROSITE" id="PS51325">
    <property type="entry name" value="ALPHA_BOX"/>
    <property type="match status" value="1"/>
</dbReference>
<organism evidence="7 8">
    <name type="scientific">Uncinula necator</name>
    <name type="common">Grape powdery mildew</name>
    <dbReference type="NCBI Taxonomy" id="52586"/>
    <lineage>
        <taxon>Eukaryota</taxon>
        <taxon>Fungi</taxon>
        <taxon>Dikarya</taxon>
        <taxon>Ascomycota</taxon>
        <taxon>Pezizomycotina</taxon>
        <taxon>Leotiomycetes</taxon>
        <taxon>Erysiphales</taxon>
        <taxon>Erysiphaceae</taxon>
        <taxon>Erysiphe</taxon>
    </lineage>
</organism>
<evidence type="ECO:0000256" key="3">
    <source>
        <dbReference type="ARBA" id="ARBA00023163"/>
    </source>
</evidence>
<dbReference type="EMBL" id="JNVN01002210">
    <property type="protein sequence ID" value="KHJ32277.1"/>
    <property type="molecule type" value="Genomic_DNA"/>
</dbReference>
<gene>
    <name evidence="7" type="ORF">EV44_g2269</name>
</gene>